<keyword evidence="9" id="KW-1185">Reference proteome</keyword>
<comment type="caution">
    <text evidence="8">The sequence shown here is derived from an EMBL/GenBank/DDBJ whole genome shotgun (WGS) entry which is preliminary data.</text>
</comment>
<dbReference type="PROSITE" id="PS00973">
    <property type="entry name" value="USP_2"/>
    <property type="match status" value="1"/>
</dbReference>
<sequence>MPTSSVKQLYVAKSIKDLDSQTKVEATFKGKATNSLVISAQKLFKAAESSYIDKDEEKAYVQYARFIEIVLLLKKNKDFIKHPDSKLISKNANTAIAKAEDLRESLLKRYSILQEANCLAENERNQMISAFQKNKSDIIVNKESVLPDVETPQIEDVPEYTITSSKLYALITGQSNIILMDTRSPEDFNNSHIRDNQCINIPQHLLVPGTTASKLEGSLPPESLGKWYKRAEADYIIIIDWDSKDETSYSVHLKALKDAMSKWDQKCTLKRPPLILKGGYRDWMLKYPMHTTQALNLSSMGDFRPSPTIADVSGVEYPNLDEPDKKAPVNKEHLNGPGMLFKKSAVPPPIPNGSSSVNSSSSRSSKSAPIVDRKSKPTIDRNIKTSFGDRKSLHTSTSNHNIQEDRSSPSASQNINLSRNNSAVSVSSNKSYENELMSSLSKESSLAKENLELTKQKVAKEEEFEKLRLRKELEAEESKRMEIQKREEQLTEALRKLEIESRDKDNLYSKLKEDNLNLKKQLEEKNLKTEQDNELQKLKEKEILEAEKQQKALQEYVEKLREERKKKELAKRKAELSKTDVMPREVVSANTGLKRNLPDQSSQNSEYTIPLSRQSSTDSVGRGLVRSHSSPNIAQMVNQEESSHRKIPVVDRSLKPKPTIPMHQLNEINRARLRNLNPVYGNCPVRPATGLRNLGNTCFMNSIIQCLSNTIPFAEYFTSGQYMEDINRDVKTSTGGEVAEEFAVVIRALWMGQYKSFSPKDFKNTVSRCLAVCIGNEQQDSHEFLVVLMEKLHADLNKKATRLIPKLESCNDENTFWKHHKSFNSSKISDMFEGLLKSTLMCMTCRTTSDSYEVFSCLSLPIMSSRCTLADCFLHFLKSEKISGEAAWDCPKCKTKKEAEKRLRLCRVPEILVIQLKRFSYEGLWRRKLQTAVDFDFHFDVPYEKNSEKYNRKYSLYGIVNHFGTLEGGHYTAYCNTSSQKWYKYDDHEVSEISASSIRTPAAYILFYRSSDIHSNL</sequence>
<evidence type="ECO:0000256" key="5">
    <source>
        <dbReference type="SAM" id="MobiDB-lite"/>
    </source>
</evidence>
<feature type="region of interest" description="Disordered" evidence="5">
    <location>
        <begin position="568"/>
        <end position="645"/>
    </location>
</feature>
<dbReference type="SUPFAM" id="SSF140856">
    <property type="entry name" value="USP8 N-terminal domain-like"/>
    <property type="match status" value="1"/>
</dbReference>
<accession>A0A8X6XGR3</accession>
<gene>
    <name evidence="8" type="primary">Usp8</name>
    <name evidence="8" type="ORF">TNIN_34641</name>
</gene>
<evidence type="ECO:0000313" key="9">
    <source>
        <dbReference type="Proteomes" id="UP000886998"/>
    </source>
</evidence>
<dbReference type="InterPro" id="IPR018200">
    <property type="entry name" value="USP_CS"/>
</dbReference>
<feature type="compositionally biased region" description="Basic and acidic residues" evidence="5">
    <location>
        <begin position="371"/>
        <end position="392"/>
    </location>
</feature>
<dbReference type="EMBL" id="BMAV01008955">
    <property type="protein sequence ID" value="GFY52899.1"/>
    <property type="molecule type" value="Genomic_DNA"/>
</dbReference>
<dbReference type="GO" id="GO:0016579">
    <property type="term" value="P:protein deubiquitination"/>
    <property type="evidence" value="ECO:0007669"/>
    <property type="project" value="InterPro"/>
</dbReference>
<evidence type="ECO:0000256" key="3">
    <source>
        <dbReference type="ARBA" id="ARBA00012759"/>
    </source>
</evidence>
<dbReference type="InterPro" id="IPR038765">
    <property type="entry name" value="Papain-like_cys_pep_sf"/>
</dbReference>
<dbReference type="GO" id="GO:0004843">
    <property type="term" value="F:cysteine-type deubiquitinase activity"/>
    <property type="evidence" value="ECO:0007669"/>
    <property type="project" value="UniProtKB-EC"/>
</dbReference>
<proteinExistence type="inferred from homology"/>
<name>A0A8X6XGR3_9ARAC</name>
<dbReference type="Gene3D" id="3.90.70.10">
    <property type="entry name" value="Cysteine proteinases"/>
    <property type="match status" value="1"/>
</dbReference>
<dbReference type="InterPro" id="IPR001394">
    <property type="entry name" value="Peptidase_C19_UCH"/>
</dbReference>
<dbReference type="InterPro" id="IPR036873">
    <property type="entry name" value="Rhodanese-like_dom_sf"/>
</dbReference>
<feature type="compositionally biased region" description="Polar residues" evidence="5">
    <location>
        <begin position="588"/>
        <end position="619"/>
    </location>
</feature>
<dbReference type="Pfam" id="PF00443">
    <property type="entry name" value="UCH"/>
    <property type="match status" value="1"/>
</dbReference>
<dbReference type="InterPro" id="IPR050185">
    <property type="entry name" value="Ub_carboxyl-term_hydrolase"/>
</dbReference>
<keyword evidence="4" id="KW-0175">Coiled coil</keyword>
<evidence type="ECO:0000256" key="4">
    <source>
        <dbReference type="SAM" id="Coils"/>
    </source>
</evidence>
<feature type="compositionally biased region" description="Polar residues" evidence="5">
    <location>
        <begin position="627"/>
        <end position="640"/>
    </location>
</feature>
<dbReference type="AlphaFoldDB" id="A0A8X6XGR3"/>
<reference evidence="8" key="1">
    <citation type="submission" date="2020-08" db="EMBL/GenBank/DDBJ databases">
        <title>Multicomponent nature underlies the extraordinary mechanical properties of spider dragline silk.</title>
        <authorList>
            <person name="Kono N."/>
            <person name="Nakamura H."/>
            <person name="Mori M."/>
            <person name="Yoshida Y."/>
            <person name="Ohtoshi R."/>
            <person name="Malay A.D."/>
            <person name="Moran D.A.P."/>
            <person name="Tomita M."/>
            <person name="Numata K."/>
            <person name="Arakawa K."/>
        </authorList>
    </citation>
    <scope>NUCLEOTIDE SEQUENCE</scope>
</reference>
<feature type="domain" description="USP" evidence="7">
    <location>
        <begin position="689"/>
        <end position="1011"/>
    </location>
</feature>
<evidence type="ECO:0000313" key="8">
    <source>
        <dbReference type="EMBL" id="GFY52899.1"/>
    </source>
</evidence>
<dbReference type="SUPFAM" id="SSF54001">
    <property type="entry name" value="Cysteine proteinases"/>
    <property type="match status" value="1"/>
</dbReference>
<dbReference type="Gene3D" id="1.20.58.80">
    <property type="entry name" value="Phosphotransferase system, lactose/cellobiose-type IIA subunit"/>
    <property type="match status" value="1"/>
</dbReference>
<feature type="coiled-coil region" evidence="4">
    <location>
        <begin position="89"/>
        <end position="116"/>
    </location>
</feature>
<dbReference type="CDD" id="cd02674">
    <property type="entry name" value="Peptidase_C19R"/>
    <property type="match status" value="1"/>
</dbReference>
<dbReference type="Gene3D" id="3.40.250.10">
    <property type="entry name" value="Rhodanese-like domain"/>
    <property type="match status" value="1"/>
</dbReference>
<dbReference type="PANTHER" id="PTHR21646:SF46">
    <property type="entry name" value="UBIQUITIN CARBOXYL-TERMINAL HYDROLASE"/>
    <property type="match status" value="1"/>
</dbReference>
<comment type="similarity">
    <text evidence="2">Belongs to the peptidase C19 family.</text>
</comment>
<evidence type="ECO:0000256" key="2">
    <source>
        <dbReference type="ARBA" id="ARBA00009085"/>
    </source>
</evidence>
<feature type="compositionally biased region" description="Basic and acidic residues" evidence="5">
    <location>
        <begin position="568"/>
        <end position="583"/>
    </location>
</feature>
<comment type="catalytic activity">
    <reaction evidence="1">
        <text>Thiol-dependent hydrolysis of ester, thioester, amide, peptide and isopeptide bonds formed by the C-terminal Gly of ubiquitin (a 76-residue protein attached to proteins as an intracellular targeting signal).</text>
        <dbReference type="EC" id="3.4.19.12"/>
    </reaction>
</comment>
<dbReference type="Pfam" id="PF00581">
    <property type="entry name" value="Rhodanese"/>
    <property type="match status" value="1"/>
</dbReference>
<feature type="compositionally biased region" description="Low complexity" evidence="5">
    <location>
        <begin position="354"/>
        <end position="367"/>
    </location>
</feature>
<dbReference type="PROSITE" id="PS50206">
    <property type="entry name" value="RHODANESE_3"/>
    <property type="match status" value="1"/>
</dbReference>
<dbReference type="InterPro" id="IPR028889">
    <property type="entry name" value="USP"/>
</dbReference>
<dbReference type="SUPFAM" id="SSF52821">
    <property type="entry name" value="Rhodanese/Cell cycle control phosphatase"/>
    <property type="match status" value="1"/>
</dbReference>
<evidence type="ECO:0000259" key="7">
    <source>
        <dbReference type="PROSITE" id="PS50235"/>
    </source>
</evidence>
<dbReference type="EC" id="3.4.19.12" evidence="3"/>
<evidence type="ECO:0000256" key="1">
    <source>
        <dbReference type="ARBA" id="ARBA00000707"/>
    </source>
</evidence>
<organism evidence="8 9">
    <name type="scientific">Trichonephila inaurata madagascariensis</name>
    <dbReference type="NCBI Taxonomy" id="2747483"/>
    <lineage>
        <taxon>Eukaryota</taxon>
        <taxon>Metazoa</taxon>
        <taxon>Ecdysozoa</taxon>
        <taxon>Arthropoda</taxon>
        <taxon>Chelicerata</taxon>
        <taxon>Arachnida</taxon>
        <taxon>Araneae</taxon>
        <taxon>Araneomorphae</taxon>
        <taxon>Entelegynae</taxon>
        <taxon>Araneoidea</taxon>
        <taxon>Nephilidae</taxon>
        <taxon>Trichonephila</taxon>
        <taxon>Trichonephila inaurata</taxon>
    </lineage>
</organism>
<dbReference type="Pfam" id="PF08969">
    <property type="entry name" value="USP8_dimer"/>
    <property type="match status" value="1"/>
</dbReference>
<evidence type="ECO:0000259" key="6">
    <source>
        <dbReference type="PROSITE" id="PS50206"/>
    </source>
</evidence>
<dbReference type="OrthoDB" id="6511306at2759"/>
<dbReference type="PROSITE" id="PS00972">
    <property type="entry name" value="USP_1"/>
    <property type="match status" value="1"/>
</dbReference>
<feature type="region of interest" description="Disordered" evidence="5">
    <location>
        <begin position="314"/>
        <end position="422"/>
    </location>
</feature>
<dbReference type="PANTHER" id="PTHR21646">
    <property type="entry name" value="UBIQUITIN CARBOXYL-TERMINAL HYDROLASE"/>
    <property type="match status" value="1"/>
</dbReference>
<dbReference type="InterPro" id="IPR001763">
    <property type="entry name" value="Rhodanese-like_dom"/>
</dbReference>
<protein>
    <recommendedName>
        <fullName evidence="3">ubiquitinyl hydrolase 1</fullName>
        <ecNumber evidence="3">3.4.19.12</ecNumber>
    </recommendedName>
</protein>
<feature type="domain" description="Rhodanese" evidence="6">
    <location>
        <begin position="173"/>
        <end position="292"/>
    </location>
</feature>
<dbReference type="PROSITE" id="PS50235">
    <property type="entry name" value="USP_3"/>
    <property type="match status" value="1"/>
</dbReference>
<keyword evidence="8" id="KW-0378">Hydrolase</keyword>
<dbReference type="Proteomes" id="UP000886998">
    <property type="component" value="Unassembled WGS sequence"/>
</dbReference>
<feature type="compositionally biased region" description="Basic and acidic residues" evidence="5">
    <location>
        <begin position="322"/>
        <end position="334"/>
    </location>
</feature>
<dbReference type="InterPro" id="IPR015063">
    <property type="entry name" value="USP8_dimer"/>
</dbReference>